<name>A0A1S2NEH9_9BURK</name>
<evidence type="ECO:0000256" key="1">
    <source>
        <dbReference type="SAM" id="MobiDB-lite"/>
    </source>
</evidence>
<dbReference type="AlphaFoldDB" id="A0A1S2NEH9"/>
<feature type="compositionally biased region" description="Polar residues" evidence="1">
    <location>
        <begin position="1"/>
        <end position="23"/>
    </location>
</feature>
<organism evidence="2 3">
    <name type="scientific">Massilia timonae</name>
    <dbReference type="NCBI Taxonomy" id="47229"/>
    <lineage>
        <taxon>Bacteria</taxon>
        <taxon>Pseudomonadati</taxon>
        <taxon>Pseudomonadota</taxon>
        <taxon>Betaproteobacteria</taxon>
        <taxon>Burkholderiales</taxon>
        <taxon>Oxalobacteraceae</taxon>
        <taxon>Telluria group</taxon>
        <taxon>Massilia</taxon>
    </lineage>
</organism>
<reference evidence="2 3" key="1">
    <citation type="submission" date="2014-10" db="EMBL/GenBank/DDBJ databases">
        <authorList>
            <person name="Seo M.-J."/>
            <person name="Seok Y.J."/>
            <person name="Cha I.-T."/>
        </authorList>
    </citation>
    <scope>NUCLEOTIDE SEQUENCE [LARGE SCALE GENOMIC DNA]</scope>
    <source>
        <strain evidence="2 3">NEU</strain>
    </source>
</reference>
<dbReference type="Proteomes" id="UP000180246">
    <property type="component" value="Unassembled WGS sequence"/>
</dbReference>
<gene>
    <name evidence="2" type="ORF">LO55_2783</name>
</gene>
<evidence type="ECO:0000313" key="3">
    <source>
        <dbReference type="Proteomes" id="UP000180246"/>
    </source>
</evidence>
<accession>A0A1S2NEH9</accession>
<evidence type="ECO:0000313" key="2">
    <source>
        <dbReference type="EMBL" id="OIJ43477.1"/>
    </source>
</evidence>
<proteinExistence type="predicted"/>
<feature type="region of interest" description="Disordered" evidence="1">
    <location>
        <begin position="1"/>
        <end position="27"/>
    </location>
</feature>
<dbReference type="RefSeq" id="WP_005666167.1">
    <property type="nucleotide sequence ID" value="NZ_JRYB01000001.1"/>
</dbReference>
<dbReference type="EMBL" id="JRYB01000001">
    <property type="protein sequence ID" value="OIJ43477.1"/>
    <property type="molecule type" value="Genomic_DNA"/>
</dbReference>
<comment type="caution">
    <text evidence="2">The sequence shown here is derived from an EMBL/GenBank/DDBJ whole genome shotgun (WGS) entry which is preliminary data.</text>
</comment>
<protein>
    <submittedName>
        <fullName evidence="2">Uncharacterized protein</fullName>
    </submittedName>
</protein>
<sequence length="116" mass="12911">MGNTHLSPISTITIRNSGTTSPASGEPADQCADFKLSYHEIRAYIDKASHVTEHDYLHMLDWSPCHASGEITFNNGLTGTWAIQRYRAGSLKLSDGRTLYLYCPRCQAKAFPMTDE</sequence>